<reference evidence="4" key="1">
    <citation type="journal article" date="2019" name="Int. J. Syst. Evol. Microbiol.">
        <title>The Global Catalogue of Microorganisms (GCM) 10K type strain sequencing project: providing services to taxonomists for standard genome sequencing and annotation.</title>
        <authorList>
            <consortium name="The Broad Institute Genomics Platform"/>
            <consortium name="The Broad Institute Genome Sequencing Center for Infectious Disease"/>
            <person name="Wu L."/>
            <person name="Ma J."/>
        </authorList>
    </citation>
    <scope>NUCLEOTIDE SEQUENCE [LARGE SCALE GENOMIC DNA]</scope>
    <source>
        <strain evidence="4">KCTC 52344</strain>
    </source>
</reference>
<dbReference type="InterPro" id="IPR036388">
    <property type="entry name" value="WH-like_DNA-bd_sf"/>
</dbReference>
<evidence type="ECO:0000256" key="1">
    <source>
        <dbReference type="SAM" id="Coils"/>
    </source>
</evidence>
<evidence type="ECO:0000259" key="2">
    <source>
        <dbReference type="PROSITE" id="PS51688"/>
    </source>
</evidence>
<dbReference type="InterPro" id="IPR030392">
    <property type="entry name" value="S74_ICA"/>
</dbReference>
<comment type="caution">
    <text evidence="3">The sequence shown here is derived from an EMBL/GenBank/DDBJ whole genome shotgun (WGS) entry which is preliminary data.</text>
</comment>
<dbReference type="RefSeq" id="WP_340240042.1">
    <property type="nucleotide sequence ID" value="NZ_JBBEWC010000018.1"/>
</dbReference>
<dbReference type="Pfam" id="PF13884">
    <property type="entry name" value="Peptidase_S74"/>
    <property type="match status" value="1"/>
</dbReference>
<evidence type="ECO:0000313" key="3">
    <source>
        <dbReference type="EMBL" id="MFD2523059.1"/>
    </source>
</evidence>
<organism evidence="3 4">
    <name type="scientific">Emticicia soli</name>
    <dbReference type="NCBI Taxonomy" id="2027878"/>
    <lineage>
        <taxon>Bacteria</taxon>
        <taxon>Pseudomonadati</taxon>
        <taxon>Bacteroidota</taxon>
        <taxon>Cytophagia</taxon>
        <taxon>Cytophagales</taxon>
        <taxon>Leadbetterellaceae</taxon>
        <taxon>Emticicia</taxon>
    </lineage>
</organism>
<dbReference type="EMBL" id="JBHULC010000027">
    <property type="protein sequence ID" value="MFD2523059.1"/>
    <property type="molecule type" value="Genomic_DNA"/>
</dbReference>
<dbReference type="PROSITE" id="PS51688">
    <property type="entry name" value="ICA"/>
    <property type="match status" value="1"/>
</dbReference>
<name>A0ABW5JBY7_9BACT</name>
<dbReference type="SUPFAM" id="SSF101967">
    <property type="entry name" value="Adhesin YadA, collagen-binding domain"/>
    <property type="match status" value="1"/>
</dbReference>
<dbReference type="Gene3D" id="1.10.10.10">
    <property type="entry name" value="Winged helix-like DNA-binding domain superfamily/Winged helix DNA-binding domain"/>
    <property type="match status" value="1"/>
</dbReference>
<keyword evidence="1" id="KW-0175">Coiled coil</keyword>
<dbReference type="InterPro" id="IPR011049">
    <property type="entry name" value="Serralysin-like_metalloprot_C"/>
</dbReference>
<feature type="coiled-coil region" evidence="1">
    <location>
        <begin position="334"/>
        <end position="371"/>
    </location>
</feature>
<feature type="domain" description="Peptidase S74" evidence="2">
    <location>
        <begin position="251"/>
        <end position="348"/>
    </location>
</feature>
<sequence length="385" mass="41311">MKKLLLFLFISNQSFGQIKVSSSVDGSITITPMGIRGQTNQDFSLGSIALGTNALASNPVGYYNTAIGDSSLRFNYSGRFNSALGNKALYLNNSGDFNTSIGAYSMKENQFGSFNTAVGMNALRENRGGEANTAIGLSTLFNNLYGIYNVGIGASALFENTTGFGNVAIGVNTLVDEREGEENTAIGNHAGFGIINGSNNTLIGAHSSSTGDFSNATAIGAYSSINASNKVRIGNSAVTVIEGQVPWSNPSDRRLKENINYTSRLGLSFITRLQTVSYNYTADQNKTRHDGFIAQDVEKVMKDLGVPFSGLKKSGDGTYSLAYSDFVMPLVNAVKEQQLEIEKLKNQVADLEKLKEQNQVLLSSIEDIKAELARMRASDAKIVGK</sequence>
<dbReference type="Gene3D" id="2.150.10.10">
    <property type="entry name" value="Serralysin-like metalloprotease, C-terminal"/>
    <property type="match status" value="1"/>
</dbReference>
<protein>
    <submittedName>
        <fullName evidence="3">Tail fiber domain-containing protein</fullName>
    </submittedName>
</protein>
<evidence type="ECO:0000313" key="4">
    <source>
        <dbReference type="Proteomes" id="UP001597510"/>
    </source>
</evidence>
<gene>
    <name evidence="3" type="ORF">ACFSR2_19335</name>
</gene>
<keyword evidence="4" id="KW-1185">Reference proteome</keyword>
<accession>A0ABW5JBY7</accession>
<dbReference type="Proteomes" id="UP001597510">
    <property type="component" value="Unassembled WGS sequence"/>
</dbReference>
<proteinExistence type="predicted"/>